<dbReference type="InterPro" id="IPR036724">
    <property type="entry name" value="Cobalamin-bd_sf"/>
</dbReference>
<protein>
    <submittedName>
        <fullName evidence="2">Methanogenic corrinoid protein MtbC1</fullName>
    </submittedName>
</protein>
<sequence>MRQNPNTYFDSVENCLTGSEQFDKQDNPYISKSTDKQPVDILVKMLDEEIIPRLLVSHKANASLEELANPGQRSVTTIESDFLVGLVVNGSQETSLDFVKKLIEKQVSADSIYLDLIPQTARKLGELWENDICTFSDVTVGLWRLQHILYELSHHFQNQDNKPVGTLNALLIPAFNSQHTLGLFILVEFFRRAGWRVSGEPKLQPHELSRLVFTQWFDVIGISVGTQKEAESLNDLIDTLRSKSMNSNVSFMVGGPLFISNPEYFATVNAEIKSSDANDAIRQAEILISKQKLSTRN</sequence>
<dbReference type="STRING" id="1938817.SAMN06296008_10481"/>
<dbReference type="Pfam" id="PF02310">
    <property type="entry name" value="B12-binding"/>
    <property type="match status" value="1"/>
</dbReference>
<reference evidence="2 3" key="1">
    <citation type="submission" date="2017-04" db="EMBL/GenBank/DDBJ databases">
        <authorList>
            <person name="Afonso C.L."/>
            <person name="Miller P.J."/>
            <person name="Scott M.A."/>
            <person name="Spackman E."/>
            <person name="Goraichik I."/>
            <person name="Dimitrov K.M."/>
            <person name="Suarez D.L."/>
            <person name="Swayne D.E."/>
        </authorList>
    </citation>
    <scope>NUCLEOTIDE SEQUENCE [LARGE SCALE GENOMIC DNA]</scope>
    <source>
        <strain evidence="2 3">VK13</strain>
    </source>
</reference>
<feature type="domain" description="B12-binding" evidence="1">
    <location>
        <begin position="173"/>
        <end position="264"/>
    </location>
</feature>
<evidence type="ECO:0000313" key="2">
    <source>
        <dbReference type="EMBL" id="SMC42478.1"/>
    </source>
</evidence>
<dbReference type="SUPFAM" id="SSF52242">
    <property type="entry name" value="Cobalamin (vitamin B12)-binding domain"/>
    <property type="match status" value="1"/>
</dbReference>
<organism evidence="2 3">
    <name type="scientific">Polynucleobacter kasalickyi</name>
    <dbReference type="NCBI Taxonomy" id="1938817"/>
    <lineage>
        <taxon>Bacteria</taxon>
        <taxon>Pseudomonadati</taxon>
        <taxon>Pseudomonadota</taxon>
        <taxon>Betaproteobacteria</taxon>
        <taxon>Burkholderiales</taxon>
        <taxon>Burkholderiaceae</taxon>
        <taxon>Polynucleobacter</taxon>
    </lineage>
</organism>
<dbReference type="Proteomes" id="UP000192708">
    <property type="component" value="Unassembled WGS sequence"/>
</dbReference>
<accession>A0A1W1Z3E3</accession>
<dbReference type="Gene3D" id="3.40.50.280">
    <property type="entry name" value="Cobalamin-binding domain"/>
    <property type="match status" value="1"/>
</dbReference>
<proteinExistence type="predicted"/>
<dbReference type="AlphaFoldDB" id="A0A1W1Z3E3"/>
<name>A0A1W1Z3E3_9BURK</name>
<evidence type="ECO:0000313" key="3">
    <source>
        <dbReference type="Proteomes" id="UP000192708"/>
    </source>
</evidence>
<dbReference type="EMBL" id="FWXJ01000004">
    <property type="protein sequence ID" value="SMC42478.1"/>
    <property type="molecule type" value="Genomic_DNA"/>
</dbReference>
<keyword evidence="3" id="KW-1185">Reference proteome</keyword>
<gene>
    <name evidence="2" type="ORF">SAMN06296008_10481</name>
</gene>
<dbReference type="GO" id="GO:0031419">
    <property type="term" value="F:cobalamin binding"/>
    <property type="evidence" value="ECO:0007669"/>
    <property type="project" value="InterPro"/>
</dbReference>
<dbReference type="InterPro" id="IPR006158">
    <property type="entry name" value="Cobalamin-bd"/>
</dbReference>
<dbReference type="RefSeq" id="WP_084283051.1">
    <property type="nucleotide sequence ID" value="NZ_FWXJ01000004.1"/>
</dbReference>
<evidence type="ECO:0000259" key="1">
    <source>
        <dbReference type="Pfam" id="PF02310"/>
    </source>
</evidence>
<dbReference type="OrthoDB" id="8561005at2"/>
<dbReference type="GO" id="GO:0046872">
    <property type="term" value="F:metal ion binding"/>
    <property type="evidence" value="ECO:0007669"/>
    <property type="project" value="InterPro"/>
</dbReference>